<dbReference type="Gene3D" id="3.40.50.300">
    <property type="entry name" value="P-loop containing nucleotide triphosphate hydrolases"/>
    <property type="match status" value="1"/>
</dbReference>
<comment type="caution">
    <text evidence="1">The sequence shown here is derived from an EMBL/GenBank/DDBJ whole genome shotgun (WGS) entry which is preliminary data.</text>
</comment>
<dbReference type="InterPro" id="IPR027417">
    <property type="entry name" value="P-loop_NTPase"/>
</dbReference>
<dbReference type="Proteomes" id="UP000287798">
    <property type="component" value="Unassembled WGS sequence"/>
</dbReference>
<evidence type="ECO:0000313" key="2">
    <source>
        <dbReference type="Proteomes" id="UP000287798"/>
    </source>
</evidence>
<reference evidence="1 2" key="1">
    <citation type="journal article" date="2010" name="Int. J. Syst. Evol. Microbiol.">
        <title>Thiohalobacter thiocyanaticus gen. nov., sp. nov., a moderately halophilic, sulfur-oxidizing gammaproteobacterium from hypersaline lakes, that utilizes thiocyanate.</title>
        <authorList>
            <person name="Sorokin D.Y."/>
            <person name="Kovaleva O.L."/>
            <person name="Tourova T.P."/>
            <person name="Muyzer G."/>
        </authorList>
    </citation>
    <scope>NUCLEOTIDE SEQUENCE [LARGE SCALE GENOMIC DNA]</scope>
    <source>
        <strain evidence="1 2">Hrh1</strain>
    </source>
</reference>
<dbReference type="GO" id="GO:0005524">
    <property type="term" value="F:ATP binding"/>
    <property type="evidence" value="ECO:0007669"/>
    <property type="project" value="UniProtKB-KW"/>
</dbReference>
<proteinExistence type="predicted"/>
<accession>A0A426QM99</accession>
<keyword evidence="1" id="KW-0067">ATP-binding</keyword>
<organism evidence="1 2">
    <name type="scientific">Thiohalobacter thiocyanaticus</name>
    <dbReference type="NCBI Taxonomy" id="585455"/>
    <lineage>
        <taxon>Bacteria</taxon>
        <taxon>Pseudomonadati</taxon>
        <taxon>Pseudomonadota</taxon>
        <taxon>Gammaproteobacteria</taxon>
        <taxon>Thiohalobacterales</taxon>
        <taxon>Thiohalobacteraceae</taxon>
        <taxon>Thiohalobacter</taxon>
    </lineage>
</organism>
<sequence>MSSASACWDCHHWIPTRMQDADAYSPELSRRTYQRLQALAYGIVDAGLPVFVDATFLKQEQRRNFQRLASVAGIPLVILDVAAPEPVLRQRIQARARSGGDPSEADLAVLDQQLAHQDPLTGDERRLSISVDTSTEVDIEKLVSEILQRARG</sequence>
<keyword evidence="2" id="KW-1185">Reference proteome</keyword>
<name>A0A426QM99_9GAMM</name>
<dbReference type="EMBL" id="QZMU01000001">
    <property type="protein sequence ID" value="RRQ22869.1"/>
    <property type="molecule type" value="Genomic_DNA"/>
</dbReference>
<keyword evidence="1" id="KW-0547">Nucleotide-binding</keyword>
<evidence type="ECO:0000313" key="1">
    <source>
        <dbReference type="EMBL" id="RRQ22869.1"/>
    </source>
</evidence>
<gene>
    <name evidence="1" type="ORF">D6C00_13645</name>
</gene>
<dbReference type="SUPFAM" id="SSF52540">
    <property type="entry name" value="P-loop containing nucleoside triphosphate hydrolases"/>
    <property type="match status" value="1"/>
</dbReference>
<dbReference type="AlphaFoldDB" id="A0A426QM99"/>
<protein>
    <submittedName>
        <fullName evidence="1">ATP-binding protein</fullName>
    </submittedName>
</protein>
<dbReference type="Pfam" id="PF13671">
    <property type="entry name" value="AAA_33"/>
    <property type="match status" value="1"/>
</dbReference>